<dbReference type="Proteomes" id="UP001189429">
    <property type="component" value="Unassembled WGS sequence"/>
</dbReference>
<comment type="caution">
    <text evidence="1">The sequence shown here is derived from an EMBL/GenBank/DDBJ whole genome shotgun (WGS) entry which is preliminary data.</text>
</comment>
<feature type="non-terminal residue" evidence="1">
    <location>
        <position position="1"/>
    </location>
</feature>
<organism evidence="1 2">
    <name type="scientific">Prorocentrum cordatum</name>
    <dbReference type="NCBI Taxonomy" id="2364126"/>
    <lineage>
        <taxon>Eukaryota</taxon>
        <taxon>Sar</taxon>
        <taxon>Alveolata</taxon>
        <taxon>Dinophyceae</taxon>
        <taxon>Prorocentrales</taxon>
        <taxon>Prorocentraceae</taxon>
        <taxon>Prorocentrum</taxon>
    </lineage>
</organism>
<reference evidence="1" key="1">
    <citation type="submission" date="2023-10" db="EMBL/GenBank/DDBJ databases">
        <authorList>
            <person name="Chen Y."/>
            <person name="Shah S."/>
            <person name="Dougan E. K."/>
            <person name="Thang M."/>
            <person name="Chan C."/>
        </authorList>
    </citation>
    <scope>NUCLEOTIDE SEQUENCE [LARGE SCALE GENOMIC DNA]</scope>
</reference>
<sequence>DSDKQVGTEHIEQNMLCFAGGVDEIYAYSFGSVGFVRVDTAKHMYEYPQNANGKPKRTFQVFVGFCQQELCGQ</sequence>
<evidence type="ECO:0000313" key="2">
    <source>
        <dbReference type="Proteomes" id="UP001189429"/>
    </source>
</evidence>
<keyword evidence="2" id="KW-1185">Reference proteome</keyword>
<proteinExistence type="predicted"/>
<name>A0ABN9SQU9_9DINO</name>
<dbReference type="EMBL" id="CAUYUJ010012547">
    <property type="protein sequence ID" value="CAK0834163.1"/>
    <property type="molecule type" value="Genomic_DNA"/>
</dbReference>
<feature type="non-terminal residue" evidence="1">
    <location>
        <position position="73"/>
    </location>
</feature>
<protein>
    <submittedName>
        <fullName evidence="1">Uncharacterized protein</fullName>
    </submittedName>
</protein>
<accession>A0ABN9SQU9</accession>
<evidence type="ECO:0000313" key="1">
    <source>
        <dbReference type="EMBL" id="CAK0834163.1"/>
    </source>
</evidence>
<gene>
    <name evidence="1" type="ORF">PCOR1329_LOCUS31645</name>
</gene>